<dbReference type="SMART" id="SM00558">
    <property type="entry name" value="JmjC"/>
    <property type="match status" value="1"/>
</dbReference>
<dbReference type="InterPro" id="IPR035979">
    <property type="entry name" value="RBD_domain_sf"/>
</dbReference>
<keyword evidence="10" id="KW-0508">mRNA splicing</keyword>
<dbReference type="GO" id="GO:0007165">
    <property type="term" value="P:signal transduction"/>
    <property type="evidence" value="ECO:0007669"/>
    <property type="project" value="InterPro"/>
</dbReference>
<dbReference type="Gene3D" id="1.50.40.10">
    <property type="entry name" value="Mitochondrial carrier domain"/>
    <property type="match status" value="1"/>
</dbReference>
<dbReference type="PRINTS" id="PR00784">
    <property type="entry name" value="MTUNCOUPLING"/>
</dbReference>
<organism evidence="19 20">
    <name type="scientific">Wallemia ichthyophaga</name>
    <dbReference type="NCBI Taxonomy" id="245174"/>
    <lineage>
        <taxon>Eukaryota</taxon>
        <taxon>Fungi</taxon>
        <taxon>Dikarya</taxon>
        <taxon>Basidiomycota</taxon>
        <taxon>Wallemiomycotina</taxon>
        <taxon>Wallemiomycetes</taxon>
        <taxon>Wallemiales</taxon>
        <taxon>Wallemiaceae</taxon>
        <taxon>Wallemia</taxon>
    </lineage>
</organism>
<keyword evidence="5" id="KW-0677">Repeat</keyword>
<evidence type="ECO:0000256" key="13">
    <source>
        <dbReference type="PROSITE-ProRule" id="PRU01077"/>
    </source>
</evidence>
<keyword evidence="8" id="KW-0496">Mitochondrion</keyword>
<evidence type="ECO:0000313" key="20">
    <source>
        <dbReference type="Proteomes" id="UP000306954"/>
    </source>
</evidence>
<dbReference type="InterPro" id="IPR000504">
    <property type="entry name" value="RRM_dom"/>
</dbReference>
<comment type="caution">
    <text evidence="19">The sequence shown here is derived from an EMBL/GenBank/DDBJ whole genome shotgun (WGS) entry which is preliminary data.</text>
</comment>
<dbReference type="InterPro" id="IPR000198">
    <property type="entry name" value="RhoGAP_dom"/>
</dbReference>
<dbReference type="Gene3D" id="1.20.1270.60">
    <property type="entry name" value="Arfaptin homology (AH) domain/BAR domain"/>
    <property type="match status" value="1"/>
</dbReference>
<keyword evidence="2" id="KW-0813">Transport</keyword>
<dbReference type="PANTHER" id="PTHR23139">
    <property type="entry name" value="RNA-BINDING PROTEIN"/>
    <property type="match status" value="1"/>
</dbReference>
<dbReference type="Gene3D" id="3.60.15.10">
    <property type="entry name" value="Ribonuclease Z/Hydroxyacylglutathione hydrolase-like"/>
    <property type="match status" value="1"/>
</dbReference>
<dbReference type="GO" id="GO:0008380">
    <property type="term" value="P:RNA splicing"/>
    <property type="evidence" value="ECO:0007669"/>
    <property type="project" value="UniProtKB-KW"/>
</dbReference>
<feature type="compositionally biased region" description="Basic and acidic residues" evidence="14">
    <location>
        <begin position="1866"/>
        <end position="1876"/>
    </location>
</feature>
<dbReference type="SUPFAM" id="SSF48350">
    <property type="entry name" value="GTPase activation domain, GAP"/>
    <property type="match status" value="1"/>
</dbReference>
<feature type="compositionally biased region" description="Low complexity" evidence="14">
    <location>
        <begin position="1766"/>
        <end position="1775"/>
    </location>
</feature>
<evidence type="ECO:0000256" key="8">
    <source>
        <dbReference type="ARBA" id="ARBA00023128"/>
    </source>
</evidence>
<dbReference type="Pfam" id="PF12706">
    <property type="entry name" value="Lactamase_B_2"/>
    <property type="match status" value="1"/>
</dbReference>
<keyword evidence="6 11" id="KW-0694">RNA-binding</keyword>
<evidence type="ECO:0000259" key="18">
    <source>
        <dbReference type="PROSITE" id="PS51741"/>
    </source>
</evidence>
<dbReference type="GO" id="GO:0006397">
    <property type="term" value="P:mRNA processing"/>
    <property type="evidence" value="ECO:0007669"/>
    <property type="project" value="UniProtKB-KW"/>
</dbReference>
<dbReference type="CDD" id="cd00159">
    <property type="entry name" value="RhoGAP"/>
    <property type="match status" value="1"/>
</dbReference>
<dbReference type="PROSITE" id="PS50238">
    <property type="entry name" value="RHOGAP"/>
    <property type="match status" value="1"/>
</dbReference>
<dbReference type="InterPro" id="IPR003954">
    <property type="entry name" value="RRM_euk-type"/>
</dbReference>
<feature type="region of interest" description="Disordered" evidence="14">
    <location>
        <begin position="1"/>
        <end position="24"/>
    </location>
</feature>
<dbReference type="Gene3D" id="2.60.120.650">
    <property type="entry name" value="Cupin"/>
    <property type="match status" value="1"/>
</dbReference>
<dbReference type="SUPFAM" id="SSF103506">
    <property type="entry name" value="Mitochondrial carrier"/>
    <property type="match status" value="1"/>
</dbReference>
<dbReference type="Gene3D" id="3.30.70.330">
    <property type="match status" value="3"/>
</dbReference>
<feature type="compositionally biased region" description="Basic and acidic residues" evidence="14">
    <location>
        <begin position="366"/>
        <end position="409"/>
    </location>
</feature>
<feature type="compositionally biased region" description="Pro residues" evidence="14">
    <location>
        <begin position="825"/>
        <end position="850"/>
    </location>
</feature>
<sequence>MSNYAQEKTVSGSAPAPVSAPAPAPAKRSYPFWLGGVAASMAACLTHPLDLTKVRMQTMAAKDRQNMLRTMISTVKEQGIRGLYVGLSASVFRQMTYSITRFGAYEKLKAFTAKPGQQASAANMVLCASGAGALGGIAGNPADIVLVRMTSDATKPAAERKGYRNALHGTFRMTKDEGVKTLFRGLGPNTVRAILMNASQLASYDYFKRSLMTFVEMEEGLPLHFSASFLAGTLATTVCSPADVIKSRVMSQSSAGGSITQMFKSSLQHEGPGFLFRGWTPAWIRLCPNSIAIFVILEQLRWAIYFSQRRRDRDRDYGERYSDRPRRDRDDDRYDRSRRRDDYDRRARREDRERDFERYDRRDRDRSDRDRYDDRRPRRSDRDRDDRRRIDRDRGDRADRDRGREDMDRSYGTPKRRSPTPDNIVPLSQRKKQRSYWDIKPPGFEGITALQAKYSGIFAMAGVQRAVAFPGQSSFSNLPPTLEDFTGSRASRRVFIGDIKPNHNEENLTKLFNDKMSTIDQVAKIPGDATVNVTVKHDRGYAYVEFRNPEEATLALQFDGTIFQGESIQVKRPDVVLEELQSKQGNNVSGTVPDSDQKIFVGSLPSFLTDEQVMELLSSFGELRSFNLVKEGTTEVSKGFAFCEYKDPSLTDIAIQGLNGMEVGDRKLVVQRSSTGPMGKVGAGGTSTIAQILPMASETQAFRTNVLLLLNMVTAEELRDDLDYQEIREDIQEECSQYGEVVKIKIPRPPRPDDPVFRTPGVVTASGEDFRFEAVAEELGVGKIYILYKTEEQASKALKALAGRVFGGRTIVGAYGKLQDVEDAPLPPEMPADDAPLPPDEGIPPPPPPSTSSAVPILPCVTDPEQRCKTCLSSAEEDTRGNTSAVVQAKGGDGNIKTILIDCGKTFYRDSLRQFPKRGLRKIDGLLLTHGHADAMYGLDDLRAWTMRSIQDCIDVYTNLDTFNTVKNVFPYMVDSSKASGGGDVPAFRWHIITPGEQFDVAGVPVISAEVEHGLASPKSVSGDSSPFICLSFIFPVGLIYMADTLMTARSSTVRNGVIFSDNSEYTLQDYSQQPRLSSGNHNQVQELGLLSLFAFKAKELNESYVQFFNERIALETQYIQGLNRLHDSASRIDNDLDTYVLGIHRCDSSLTEITSKYAMTSLRHVWSEVRDGLDRERQVRDNFRQALEDDVVDPLTVFKDTHERTRRRVKEDIRSSSADYNEYRERVMKYKKSYEKKYIELEAHQRQSAAVDAQARLLQNIIQPIQSNTSTASEEPSSRPMSPESANANSAGKDMINAFKTKDWANGKRHLNSFFKNMGAGASNDSDRDSKLVEDPTSIQSGSKPSALKIAKAKREAEEADNTYRQAVFHLESLRLQRERLQGAAFVSLSEFIEALSEQMRERLTCYTEHNIDLVKKHDGLSQTVRDTVERIDPEKDLAQFKGTLPADPASLGIPPRYLYVDHAGESFELVFGVKLSDLAMTCGTGDVPPRVVSQAIAALNRSPIRTEGIYRISPRQAAVTDMVRRIEKDYGNFEITSSDEPHTIAGVLKLYLRQLPEPLFRCSLAERVQHTETRQKQFAEAFPLLKSKMRKLSPLASQTLKMVVEHLALVALYEPYNKMNVSSLAIVFQPVIMGDINIEELQGMSAEDALKMQHAASKDKTMEDLILYYKTIFDNEPLTWAPLPQKSERIDLKRSNTLASNVGETSRTKYAIASPLQRSEASQTHDMSSMRASTQGLSLSDFAPRTTSGGFREQFQVLGRRASQMRSSPTTRTSSRRKSQSSDNEQGAETSQSPQLGTPDSGYGSLNRKSSSRYHKTESILPYTKDSSSTSHRKFSFRRNRNSSSQSSKSHSKEQSQRSTPQGAEHESEQREPTNEDQLDSNSIIEAYEDEIKSWTAYQEWESLDTLASLYGDQVVSVALCEVRDFSDQQREEMTVGNAITRMKQGERLYIKDWHLGLRSGDSFYSTPSYLRDDWMNDYYLAHTNDDFRFVYAGSASTFTGLHRDVYRSYSWSANIIGRKLWRLFPPHTETFLRRFPHITTSEIVYDVRDVDRSVFKQFYEAEKYATEVVQEPGQIIFIPSGWYHQVENLDDCISINHNWSNSNCLLDMYASMKAEYAAVETSVEDIKDLTKDSSEWYDVVNDLFAKSSGWNWLTLFDMILCAKSRADEPLRPDAELVDKKIKTVAMDFKLNYKEMIQSNIRLCKLIDGIV</sequence>
<dbReference type="Pfam" id="PF13621">
    <property type="entry name" value="Cupin_8"/>
    <property type="match status" value="1"/>
</dbReference>
<dbReference type="GO" id="GO:0031966">
    <property type="term" value="C:mitochondrial membrane"/>
    <property type="evidence" value="ECO:0007669"/>
    <property type="project" value="UniProtKB-SubCell"/>
</dbReference>
<dbReference type="Gene3D" id="1.10.555.10">
    <property type="entry name" value="Rho GTPase activation protein"/>
    <property type="match status" value="1"/>
</dbReference>
<feature type="compositionally biased region" description="Polar residues" evidence="14">
    <location>
        <begin position="1785"/>
        <end position="1800"/>
    </location>
</feature>
<feature type="compositionally biased region" description="Basic residues" evidence="14">
    <location>
        <begin position="1833"/>
        <end position="1843"/>
    </location>
</feature>
<dbReference type="PROSITE" id="PS51184">
    <property type="entry name" value="JMJC"/>
    <property type="match status" value="1"/>
</dbReference>
<evidence type="ECO:0000256" key="6">
    <source>
        <dbReference type="ARBA" id="ARBA00022884"/>
    </source>
</evidence>
<dbReference type="GO" id="GO:0003723">
    <property type="term" value="F:RNA binding"/>
    <property type="evidence" value="ECO:0007669"/>
    <property type="project" value="UniProtKB-UniRule"/>
</dbReference>
<dbReference type="Pfam" id="PF00620">
    <property type="entry name" value="RhoGAP"/>
    <property type="match status" value="1"/>
</dbReference>
<dbReference type="SMART" id="SM00361">
    <property type="entry name" value="RRM_1"/>
    <property type="match status" value="2"/>
</dbReference>
<dbReference type="InterPro" id="IPR001279">
    <property type="entry name" value="Metallo-B-lactamas"/>
</dbReference>
<feature type="compositionally biased region" description="Low complexity" evidence="14">
    <location>
        <begin position="1274"/>
        <end position="1286"/>
    </location>
</feature>
<dbReference type="InterPro" id="IPR003347">
    <property type="entry name" value="JmjC_dom"/>
</dbReference>
<feature type="domain" description="RRM" evidence="15">
    <location>
        <begin position="597"/>
        <end position="675"/>
    </location>
</feature>
<dbReference type="GO" id="GO:0055085">
    <property type="term" value="P:transmembrane transport"/>
    <property type="evidence" value="ECO:0007669"/>
    <property type="project" value="InterPro"/>
</dbReference>
<keyword evidence="4 12" id="KW-0812">Transmembrane</keyword>
<dbReference type="SMART" id="SM00360">
    <property type="entry name" value="RRM"/>
    <property type="match status" value="2"/>
</dbReference>
<dbReference type="CDD" id="cd12232">
    <property type="entry name" value="RRM3_U2AF65"/>
    <property type="match status" value="1"/>
</dbReference>
<keyword evidence="3" id="KW-0507">mRNA processing</keyword>
<dbReference type="InterPro" id="IPR008936">
    <property type="entry name" value="Rho_GTPase_activation_prot"/>
</dbReference>
<dbReference type="InterPro" id="IPR018108">
    <property type="entry name" value="MCP_transmembrane"/>
</dbReference>
<dbReference type="CDD" id="cd12231">
    <property type="entry name" value="RRM2_U2AF65"/>
    <property type="match status" value="1"/>
</dbReference>
<feature type="repeat" description="Solcar" evidence="12">
    <location>
        <begin position="119"/>
        <end position="210"/>
    </location>
</feature>
<feature type="region of interest" description="Disordered" evidence="14">
    <location>
        <begin position="1267"/>
        <end position="1291"/>
    </location>
</feature>
<feature type="region of interest" description="Disordered" evidence="14">
    <location>
        <begin position="366"/>
        <end position="433"/>
    </location>
</feature>
<dbReference type="EMBL" id="SPOF01000019">
    <property type="protein sequence ID" value="TIB12382.1"/>
    <property type="molecule type" value="Genomic_DNA"/>
</dbReference>
<feature type="domain" description="RRM" evidence="15">
    <location>
        <begin position="705"/>
        <end position="818"/>
    </location>
</feature>
<evidence type="ECO:0000256" key="10">
    <source>
        <dbReference type="ARBA" id="ARBA00023187"/>
    </source>
</evidence>
<keyword evidence="13" id="KW-0175">Coiled coil</keyword>
<feature type="region of interest" description="Disordered" evidence="14">
    <location>
        <begin position="316"/>
        <end position="347"/>
    </location>
</feature>
<evidence type="ECO:0000256" key="7">
    <source>
        <dbReference type="ARBA" id="ARBA00022989"/>
    </source>
</evidence>
<feature type="compositionally biased region" description="Basic and acidic residues" evidence="14">
    <location>
        <begin position="1326"/>
        <end position="1335"/>
    </location>
</feature>
<feature type="domain" description="F-BAR" evidence="18">
    <location>
        <begin position="1069"/>
        <end position="1438"/>
    </location>
</feature>
<gene>
    <name evidence="19" type="ORF">E3P90_02058</name>
</gene>
<feature type="domain" description="Rho-GAP" evidence="16">
    <location>
        <begin position="1475"/>
        <end position="1675"/>
    </location>
</feature>
<dbReference type="SMART" id="SM00324">
    <property type="entry name" value="RhoGAP"/>
    <property type="match status" value="1"/>
</dbReference>
<dbReference type="InterPro" id="IPR023395">
    <property type="entry name" value="MCP_dom_sf"/>
</dbReference>
<evidence type="ECO:0000259" key="17">
    <source>
        <dbReference type="PROSITE" id="PS51184"/>
    </source>
</evidence>
<evidence type="ECO:0000313" key="19">
    <source>
        <dbReference type="EMBL" id="TIB12382.1"/>
    </source>
</evidence>
<evidence type="ECO:0000256" key="11">
    <source>
        <dbReference type="PROSITE-ProRule" id="PRU00176"/>
    </source>
</evidence>
<comment type="subcellular location">
    <subcellularLocation>
        <location evidence="1">Mitochondrion membrane</location>
        <topology evidence="1">Multi-pass membrane protein</topology>
    </subcellularLocation>
</comment>
<evidence type="ECO:0000256" key="9">
    <source>
        <dbReference type="ARBA" id="ARBA00023136"/>
    </source>
</evidence>
<dbReference type="InterPro" id="IPR012677">
    <property type="entry name" value="Nucleotide-bd_a/b_plait_sf"/>
</dbReference>
<feature type="region of interest" description="Disordered" evidence="14">
    <location>
        <begin position="822"/>
        <end position="854"/>
    </location>
</feature>
<evidence type="ECO:0000256" key="14">
    <source>
        <dbReference type="SAM" id="MobiDB-lite"/>
    </source>
</evidence>
<dbReference type="InterPro" id="IPR002067">
    <property type="entry name" value="MCP"/>
</dbReference>
<feature type="region of interest" description="Disordered" evidence="14">
    <location>
        <begin position="1320"/>
        <end position="1348"/>
    </location>
</feature>
<dbReference type="PROSITE" id="PS50102">
    <property type="entry name" value="RRM"/>
    <property type="match status" value="3"/>
</dbReference>
<reference evidence="19 20" key="1">
    <citation type="submission" date="2019-03" db="EMBL/GenBank/DDBJ databases">
        <title>Sequencing 23 genomes of Wallemia ichthyophaga.</title>
        <authorList>
            <person name="Gostincar C."/>
        </authorList>
    </citation>
    <scope>NUCLEOTIDE SEQUENCE [LARGE SCALE GENOMIC DNA]</scope>
    <source>
        <strain evidence="19 20">EXF-8621</strain>
    </source>
</reference>
<keyword evidence="7" id="KW-1133">Transmembrane helix</keyword>
<evidence type="ECO:0000256" key="1">
    <source>
        <dbReference type="ARBA" id="ARBA00004225"/>
    </source>
</evidence>
<protein>
    <submittedName>
        <fullName evidence="19">Uncharacterized protein</fullName>
    </submittedName>
</protein>
<feature type="compositionally biased region" description="Polar residues" evidence="14">
    <location>
        <begin position="1"/>
        <end position="12"/>
    </location>
</feature>
<accession>A0A4T0ICW2</accession>
<evidence type="ECO:0000256" key="3">
    <source>
        <dbReference type="ARBA" id="ARBA00022664"/>
    </source>
</evidence>
<feature type="compositionally biased region" description="Polar residues" evidence="14">
    <location>
        <begin position="1718"/>
        <end position="1740"/>
    </location>
</feature>
<keyword evidence="9 12" id="KW-0472">Membrane</keyword>
<dbReference type="InterPro" id="IPR041667">
    <property type="entry name" value="Cupin_8"/>
</dbReference>
<feature type="repeat" description="Solcar" evidence="12">
    <location>
        <begin position="219"/>
        <end position="303"/>
    </location>
</feature>
<dbReference type="PROSITE" id="PS51741">
    <property type="entry name" value="F_BAR"/>
    <property type="match status" value="1"/>
</dbReference>
<evidence type="ECO:0000256" key="4">
    <source>
        <dbReference type="ARBA" id="ARBA00022692"/>
    </source>
</evidence>
<dbReference type="SUPFAM" id="SSF103657">
    <property type="entry name" value="BAR/IMD domain-like"/>
    <property type="match status" value="1"/>
</dbReference>
<evidence type="ECO:0000256" key="5">
    <source>
        <dbReference type="ARBA" id="ARBA00022737"/>
    </source>
</evidence>
<name>A0A4T0ICW2_WALIC</name>
<dbReference type="InterPro" id="IPR036866">
    <property type="entry name" value="RibonucZ/Hydroxyglut_hydro"/>
</dbReference>
<dbReference type="Pfam" id="PF00076">
    <property type="entry name" value="RRM_1"/>
    <property type="match status" value="2"/>
</dbReference>
<dbReference type="SUPFAM" id="SSF54928">
    <property type="entry name" value="RNA-binding domain, RBD"/>
    <property type="match status" value="2"/>
</dbReference>
<dbReference type="SUPFAM" id="SSF51197">
    <property type="entry name" value="Clavaminate synthase-like"/>
    <property type="match status" value="1"/>
</dbReference>
<feature type="domain" description="RRM" evidence="15">
    <location>
        <begin position="492"/>
        <end position="575"/>
    </location>
</feature>
<evidence type="ECO:0000259" key="16">
    <source>
        <dbReference type="PROSITE" id="PS50238"/>
    </source>
</evidence>
<evidence type="ECO:0000256" key="2">
    <source>
        <dbReference type="ARBA" id="ARBA00022448"/>
    </source>
</evidence>
<dbReference type="InterPro" id="IPR027267">
    <property type="entry name" value="AH/BAR_dom_sf"/>
</dbReference>
<evidence type="ECO:0000256" key="12">
    <source>
        <dbReference type="PROSITE-ProRule" id="PRU00282"/>
    </source>
</evidence>
<dbReference type="Pfam" id="PF00153">
    <property type="entry name" value="Mito_carr"/>
    <property type="match status" value="3"/>
</dbReference>
<feature type="region of interest" description="Disordered" evidence="14">
    <location>
        <begin position="1711"/>
        <end position="1884"/>
    </location>
</feature>
<dbReference type="Proteomes" id="UP000306954">
    <property type="component" value="Unassembled WGS sequence"/>
</dbReference>
<dbReference type="CDD" id="cd16279">
    <property type="entry name" value="metallo-hydrolase-like_MBL-fold"/>
    <property type="match status" value="1"/>
</dbReference>
<dbReference type="SUPFAM" id="SSF56281">
    <property type="entry name" value="Metallo-hydrolase/oxidoreductase"/>
    <property type="match status" value="1"/>
</dbReference>
<dbReference type="InterPro" id="IPR031160">
    <property type="entry name" value="F_BAR_dom"/>
</dbReference>
<evidence type="ECO:0000259" key="15">
    <source>
        <dbReference type="PROSITE" id="PS50102"/>
    </source>
</evidence>
<proteinExistence type="predicted"/>
<dbReference type="PROSITE" id="PS50920">
    <property type="entry name" value="SOLCAR"/>
    <property type="match status" value="3"/>
</dbReference>
<feature type="domain" description="JmjC" evidence="17">
    <location>
        <begin position="1958"/>
        <end position="2119"/>
    </location>
</feature>
<feature type="repeat" description="Solcar" evidence="12">
    <location>
        <begin position="26"/>
        <end position="111"/>
    </location>
</feature>